<dbReference type="InterPro" id="IPR050090">
    <property type="entry name" value="Tyrosine_recombinase_XerCD"/>
</dbReference>
<dbReference type="PANTHER" id="PTHR30349">
    <property type="entry name" value="PHAGE INTEGRASE-RELATED"/>
    <property type="match status" value="1"/>
</dbReference>
<dbReference type="AlphaFoldDB" id="A0A7V5PQ02"/>
<evidence type="ECO:0000256" key="2">
    <source>
        <dbReference type="ARBA" id="ARBA00022908"/>
    </source>
</evidence>
<dbReference type="PROSITE" id="PS51900">
    <property type="entry name" value="CB"/>
    <property type="match status" value="1"/>
</dbReference>
<keyword evidence="4" id="KW-0233">DNA recombination</keyword>
<dbReference type="Proteomes" id="UP000886124">
    <property type="component" value="Unassembled WGS sequence"/>
</dbReference>
<evidence type="ECO:0000256" key="1">
    <source>
        <dbReference type="ARBA" id="ARBA00008857"/>
    </source>
</evidence>
<comment type="similarity">
    <text evidence="1">Belongs to the 'phage' integrase family.</text>
</comment>
<dbReference type="InterPro" id="IPR013762">
    <property type="entry name" value="Integrase-like_cat_sf"/>
</dbReference>
<dbReference type="InterPro" id="IPR002104">
    <property type="entry name" value="Integrase_catalytic"/>
</dbReference>
<evidence type="ECO:0000256" key="3">
    <source>
        <dbReference type="ARBA" id="ARBA00023125"/>
    </source>
</evidence>
<dbReference type="InterPro" id="IPR010998">
    <property type="entry name" value="Integrase_recombinase_N"/>
</dbReference>
<evidence type="ECO:0000313" key="8">
    <source>
        <dbReference type="EMBL" id="HHJ52780.1"/>
    </source>
</evidence>
<dbReference type="SUPFAM" id="SSF56349">
    <property type="entry name" value="DNA breaking-rejoining enzymes"/>
    <property type="match status" value="1"/>
</dbReference>
<evidence type="ECO:0000256" key="5">
    <source>
        <dbReference type="PROSITE-ProRule" id="PRU01248"/>
    </source>
</evidence>
<dbReference type="Gene3D" id="1.10.150.130">
    <property type="match status" value="1"/>
</dbReference>
<dbReference type="InterPro" id="IPR011010">
    <property type="entry name" value="DNA_brk_join_enz"/>
</dbReference>
<organism evidence="8">
    <name type="scientific">Caldithrix abyssi</name>
    <dbReference type="NCBI Taxonomy" id="187145"/>
    <lineage>
        <taxon>Bacteria</taxon>
        <taxon>Pseudomonadati</taxon>
        <taxon>Calditrichota</taxon>
        <taxon>Calditrichia</taxon>
        <taxon>Calditrichales</taxon>
        <taxon>Calditrichaceae</taxon>
        <taxon>Caldithrix</taxon>
    </lineage>
</organism>
<proteinExistence type="inferred from homology"/>
<feature type="non-terminal residue" evidence="8">
    <location>
        <position position="175"/>
    </location>
</feature>
<comment type="caution">
    <text evidence="8">The sequence shown here is derived from an EMBL/GenBank/DDBJ whole genome shotgun (WGS) entry which is preliminary data.</text>
</comment>
<dbReference type="Gene3D" id="1.10.443.10">
    <property type="entry name" value="Intergrase catalytic core"/>
    <property type="match status" value="1"/>
</dbReference>
<evidence type="ECO:0000256" key="4">
    <source>
        <dbReference type="ARBA" id="ARBA00023172"/>
    </source>
</evidence>
<dbReference type="InterPro" id="IPR044068">
    <property type="entry name" value="CB"/>
</dbReference>
<gene>
    <name evidence="8" type="ORF">ENJ89_06255</name>
</gene>
<feature type="domain" description="Tyr recombinase" evidence="6">
    <location>
        <begin position="103"/>
        <end position="175"/>
    </location>
</feature>
<dbReference type="GO" id="GO:0006310">
    <property type="term" value="P:DNA recombination"/>
    <property type="evidence" value="ECO:0007669"/>
    <property type="project" value="UniProtKB-KW"/>
</dbReference>
<evidence type="ECO:0000259" key="6">
    <source>
        <dbReference type="PROSITE" id="PS51898"/>
    </source>
</evidence>
<dbReference type="GO" id="GO:0003677">
    <property type="term" value="F:DNA binding"/>
    <property type="evidence" value="ECO:0007669"/>
    <property type="project" value="UniProtKB-UniRule"/>
</dbReference>
<dbReference type="PANTHER" id="PTHR30349:SF64">
    <property type="entry name" value="PROPHAGE INTEGRASE INTD-RELATED"/>
    <property type="match status" value="1"/>
</dbReference>
<name>A0A7V5PQ02_CALAY</name>
<evidence type="ECO:0000259" key="7">
    <source>
        <dbReference type="PROSITE" id="PS51900"/>
    </source>
</evidence>
<dbReference type="InterPro" id="IPR004107">
    <property type="entry name" value="Integrase_SAM-like_N"/>
</dbReference>
<accession>A0A7V5PQ02</accession>
<dbReference type="Pfam" id="PF00589">
    <property type="entry name" value="Phage_integrase"/>
    <property type="match status" value="1"/>
</dbReference>
<keyword evidence="3 5" id="KW-0238">DNA-binding</keyword>
<dbReference type="PROSITE" id="PS51898">
    <property type="entry name" value="TYR_RECOMBINASE"/>
    <property type="match status" value="1"/>
</dbReference>
<dbReference type="GO" id="GO:0015074">
    <property type="term" value="P:DNA integration"/>
    <property type="evidence" value="ECO:0007669"/>
    <property type="project" value="UniProtKB-KW"/>
</dbReference>
<reference evidence="8" key="1">
    <citation type="journal article" date="2020" name="mSystems">
        <title>Genome- and Community-Level Interaction Insights into Carbon Utilization and Element Cycling Functions of Hydrothermarchaeota in Hydrothermal Sediment.</title>
        <authorList>
            <person name="Zhou Z."/>
            <person name="Liu Y."/>
            <person name="Xu W."/>
            <person name="Pan J."/>
            <person name="Luo Z.H."/>
            <person name="Li M."/>
        </authorList>
    </citation>
    <scope>NUCLEOTIDE SEQUENCE [LARGE SCALE GENOMIC DNA]</scope>
    <source>
        <strain evidence="8">HyVt-527</strain>
    </source>
</reference>
<dbReference type="Pfam" id="PF13495">
    <property type="entry name" value="Phage_int_SAM_4"/>
    <property type="match status" value="1"/>
</dbReference>
<protein>
    <submittedName>
        <fullName evidence="8">Integron integrase</fullName>
    </submittedName>
</protein>
<dbReference type="EMBL" id="DROD01000427">
    <property type="protein sequence ID" value="HHJ52780.1"/>
    <property type="molecule type" value="Genomic_DNA"/>
</dbReference>
<sequence length="175" mass="20420">MSGEPKLLDRVRAVMRQKHYSMRTEESYISWIKRFVYFHHLRHPEEMGAQEITAFLSALATEQNVSASTQNQALCALVFLYKQVLEREPGEFENIIRAQRPKRLPVVLTRDEVKQVLEKLSGVHWLMAMLLYGSGLRLRECLQLRVKDVDFGYLQITVRDGKGEKDRRTMLPKSV</sequence>
<keyword evidence="2" id="KW-0229">DNA integration</keyword>
<feature type="domain" description="Core-binding (CB)" evidence="7">
    <location>
        <begin position="2"/>
        <end position="85"/>
    </location>
</feature>